<keyword evidence="4 9" id="KW-0460">Magnesium</keyword>
<evidence type="ECO:0000256" key="6">
    <source>
        <dbReference type="ARBA" id="ARBA00047334"/>
    </source>
</evidence>
<feature type="binding site" evidence="9">
    <location>
        <position position="94"/>
    </location>
    <ligand>
        <name>Mg(2+)</name>
        <dbReference type="ChEBI" id="CHEBI:18420"/>
    </ligand>
</feature>
<accession>A0ABN8DMC9</accession>
<protein>
    <recommendedName>
        <fullName evidence="9">Thiamine-phosphate synthase</fullName>
        <shortName evidence="9">TP synthase</shortName>
        <shortName evidence="9">TPS</shortName>
        <ecNumber evidence="9">2.5.1.3</ecNumber>
    </recommendedName>
    <alternativeName>
        <fullName evidence="9">Thiamine-phosphate pyrophosphorylase</fullName>
        <shortName evidence="9">TMP pyrophosphorylase</shortName>
        <shortName evidence="9">TMP-PPase</shortName>
    </alternativeName>
</protein>
<name>A0ABN8DMC9_9VIBR</name>
<evidence type="ECO:0000256" key="5">
    <source>
        <dbReference type="ARBA" id="ARBA00022977"/>
    </source>
</evidence>
<comment type="pathway">
    <text evidence="1 9 11">Cofactor biosynthesis; thiamine diphosphate biosynthesis; thiamine phosphate from 4-amino-2-methyl-5-diphosphomethylpyrimidine and 4-methyl-5-(2-phosphoethyl)-thiazole: step 1/1.</text>
</comment>
<dbReference type="HAMAP" id="MF_00097">
    <property type="entry name" value="TMP_synthase"/>
    <property type="match status" value="1"/>
</dbReference>
<dbReference type="SUPFAM" id="SSF51391">
    <property type="entry name" value="Thiamin phosphate synthase"/>
    <property type="match status" value="1"/>
</dbReference>
<evidence type="ECO:0000256" key="2">
    <source>
        <dbReference type="ARBA" id="ARBA00022679"/>
    </source>
</evidence>
<dbReference type="Proteomes" id="UP000838672">
    <property type="component" value="Unassembled WGS sequence"/>
</dbReference>
<keyword evidence="2 9" id="KW-0808">Transferase</keyword>
<dbReference type="NCBIfam" id="NF002904">
    <property type="entry name" value="PRK03512.1"/>
    <property type="match status" value="1"/>
</dbReference>
<comment type="caution">
    <text evidence="13">The sequence shown here is derived from an EMBL/GenBank/DDBJ whole genome shotgun (WGS) entry which is preliminary data.</text>
</comment>
<dbReference type="PANTHER" id="PTHR20857">
    <property type="entry name" value="THIAMINE-PHOSPHATE PYROPHOSPHORYLASE"/>
    <property type="match status" value="1"/>
</dbReference>
<dbReference type="CDD" id="cd00564">
    <property type="entry name" value="TMP_TenI"/>
    <property type="match status" value="1"/>
</dbReference>
<comment type="similarity">
    <text evidence="9 10">Belongs to the thiamine-phosphate synthase family.</text>
</comment>
<feature type="domain" description="Thiamine phosphate synthase/TenI" evidence="12">
    <location>
        <begin position="26"/>
        <end position="195"/>
    </location>
</feature>
<organism evidence="13 14">
    <name type="scientific">Vibrio stylophorae</name>
    <dbReference type="NCBI Taxonomy" id="659351"/>
    <lineage>
        <taxon>Bacteria</taxon>
        <taxon>Pseudomonadati</taxon>
        <taxon>Pseudomonadota</taxon>
        <taxon>Gammaproteobacteria</taxon>
        <taxon>Vibrionales</taxon>
        <taxon>Vibrionaceae</taxon>
        <taxon>Vibrio</taxon>
    </lineage>
</organism>
<dbReference type="Gene3D" id="3.20.20.70">
    <property type="entry name" value="Aldolase class I"/>
    <property type="match status" value="1"/>
</dbReference>
<comment type="catalytic activity">
    <reaction evidence="8 9 10">
        <text>2-[(2R,5Z)-2-carboxy-4-methylthiazol-5(2H)-ylidene]ethyl phosphate + 4-amino-2-methyl-5-(diphosphooxymethyl)pyrimidine + 2 H(+) = thiamine phosphate + CO2 + diphosphate</text>
        <dbReference type="Rhea" id="RHEA:47844"/>
        <dbReference type="ChEBI" id="CHEBI:15378"/>
        <dbReference type="ChEBI" id="CHEBI:16526"/>
        <dbReference type="ChEBI" id="CHEBI:33019"/>
        <dbReference type="ChEBI" id="CHEBI:37575"/>
        <dbReference type="ChEBI" id="CHEBI:57841"/>
        <dbReference type="ChEBI" id="CHEBI:62899"/>
        <dbReference type="EC" id="2.5.1.3"/>
    </reaction>
</comment>
<evidence type="ECO:0000256" key="4">
    <source>
        <dbReference type="ARBA" id="ARBA00022842"/>
    </source>
</evidence>
<dbReference type="NCBIfam" id="TIGR00693">
    <property type="entry name" value="thiE"/>
    <property type="match status" value="1"/>
</dbReference>
<feature type="binding site" evidence="9">
    <location>
        <position position="172"/>
    </location>
    <ligand>
        <name>2-[(2R,5Z)-2-carboxy-4-methylthiazol-5(2H)-ylidene]ethyl phosphate</name>
        <dbReference type="ChEBI" id="CHEBI:62899"/>
    </ligand>
</feature>
<dbReference type="GO" id="GO:0004789">
    <property type="term" value="F:thiamine-phosphate diphosphorylase activity"/>
    <property type="evidence" value="ECO:0007669"/>
    <property type="project" value="UniProtKB-EC"/>
</dbReference>
<evidence type="ECO:0000256" key="11">
    <source>
        <dbReference type="RuleBase" id="RU004253"/>
    </source>
</evidence>
<evidence type="ECO:0000256" key="3">
    <source>
        <dbReference type="ARBA" id="ARBA00022723"/>
    </source>
</evidence>
<evidence type="ECO:0000256" key="10">
    <source>
        <dbReference type="RuleBase" id="RU003826"/>
    </source>
</evidence>
<dbReference type="PANTHER" id="PTHR20857:SF15">
    <property type="entry name" value="THIAMINE-PHOSPHATE SYNTHASE"/>
    <property type="match status" value="1"/>
</dbReference>
<comment type="caution">
    <text evidence="9">Lacks conserved residue(s) required for the propagation of feature annotation.</text>
</comment>
<dbReference type="InterPro" id="IPR013785">
    <property type="entry name" value="Aldolase_TIM"/>
</dbReference>
<sequence>MQTDYRTGGFAAIDPAKFSLYPVVDDLLWIRRLLAAGVKTIQLRIKNPMQTDLEQQIIDAIALGRRYDAQLFINDHWALAIRHGAYGVHLGQEDLAHADLNAIRDAGLRLGLSSRTQAERERAEAIAPSYIALGHIFPTTTKVMPTAPQGVATLAQHQAEIGSRFPTVAIGGIDLETVDAVWATGVTGIAVVRAITEAADPEAAVRAFYAKLAAPQPIAYLAPQLSPFA</sequence>
<dbReference type="EMBL" id="CAKLDI010000001">
    <property type="protein sequence ID" value="CAH0532251.1"/>
    <property type="molecule type" value="Genomic_DNA"/>
</dbReference>
<dbReference type="InterPro" id="IPR034291">
    <property type="entry name" value="TMP_synthase"/>
</dbReference>
<comment type="function">
    <text evidence="9">Condenses 4-methyl-5-(beta-hydroxyethyl)thiazole monophosphate (THZ-P) and 2-methyl-4-amino-5-hydroxymethyl pyrimidine pyrophosphate (HMP-PP) to form thiamine monophosphate (TMP).</text>
</comment>
<gene>
    <name evidence="9 13" type="primary">thiE</name>
    <name evidence="13" type="ORF">VST7929_00063</name>
</gene>
<comment type="catalytic activity">
    <reaction evidence="7 9 10">
        <text>2-(2-carboxy-4-methylthiazol-5-yl)ethyl phosphate + 4-amino-2-methyl-5-(diphosphooxymethyl)pyrimidine + 2 H(+) = thiamine phosphate + CO2 + diphosphate</text>
        <dbReference type="Rhea" id="RHEA:47848"/>
        <dbReference type="ChEBI" id="CHEBI:15378"/>
        <dbReference type="ChEBI" id="CHEBI:16526"/>
        <dbReference type="ChEBI" id="CHEBI:33019"/>
        <dbReference type="ChEBI" id="CHEBI:37575"/>
        <dbReference type="ChEBI" id="CHEBI:57841"/>
        <dbReference type="ChEBI" id="CHEBI:62890"/>
        <dbReference type="EC" id="2.5.1.3"/>
    </reaction>
</comment>
<keyword evidence="14" id="KW-1185">Reference proteome</keyword>
<feature type="binding site" evidence="9">
    <location>
        <position position="75"/>
    </location>
    <ligand>
        <name>Mg(2+)</name>
        <dbReference type="ChEBI" id="CHEBI:18420"/>
    </ligand>
</feature>
<feature type="binding site" evidence="9">
    <location>
        <begin position="139"/>
        <end position="141"/>
    </location>
    <ligand>
        <name>2-[(2R,5Z)-2-carboxy-4-methylthiazol-5(2H)-ylidene]ethyl phosphate</name>
        <dbReference type="ChEBI" id="CHEBI:62899"/>
    </ligand>
</feature>
<feature type="binding site" evidence="9">
    <location>
        <begin position="42"/>
        <end position="46"/>
    </location>
    <ligand>
        <name>4-amino-2-methyl-5-(diphosphooxymethyl)pyrimidine</name>
        <dbReference type="ChEBI" id="CHEBI:57841"/>
    </ligand>
</feature>
<feature type="binding site" evidence="9">
    <location>
        <position position="74"/>
    </location>
    <ligand>
        <name>4-amino-2-methyl-5-(diphosphooxymethyl)pyrimidine</name>
        <dbReference type="ChEBI" id="CHEBI:57841"/>
    </ligand>
</feature>
<evidence type="ECO:0000259" key="12">
    <source>
        <dbReference type="Pfam" id="PF02581"/>
    </source>
</evidence>
<evidence type="ECO:0000256" key="8">
    <source>
        <dbReference type="ARBA" id="ARBA00047883"/>
    </source>
</evidence>
<comment type="cofactor">
    <cofactor evidence="9">
        <name>Mg(2+)</name>
        <dbReference type="ChEBI" id="CHEBI:18420"/>
    </cofactor>
    <text evidence="9">Binds 1 Mg(2+) ion per subunit.</text>
</comment>
<feature type="binding site" evidence="9">
    <location>
        <position position="142"/>
    </location>
    <ligand>
        <name>4-amino-2-methyl-5-(diphosphooxymethyl)pyrimidine</name>
        <dbReference type="ChEBI" id="CHEBI:57841"/>
    </ligand>
</feature>
<keyword evidence="3 9" id="KW-0479">Metal-binding</keyword>
<dbReference type="EC" id="2.5.1.3" evidence="9"/>
<dbReference type="InterPro" id="IPR036206">
    <property type="entry name" value="ThiamineP_synth_sf"/>
</dbReference>
<feature type="binding site" evidence="9">
    <location>
        <position position="113"/>
    </location>
    <ligand>
        <name>4-amino-2-methyl-5-(diphosphooxymethyl)pyrimidine</name>
        <dbReference type="ChEBI" id="CHEBI:57841"/>
    </ligand>
</feature>
<reference evidence="13" key="1">
    <citation type="submission" date="2021-11" db="EMBL/GenBank/DDBJ databases">
        <authorList>
            <person name="Rodrigo-Torres L."/>
            <person name="Arahal R. D."/>
            <person name="Lucena T."/>
        </authorList>
    </citation>
    <scope>NUCLEOTIDE SEQUENCE</scope>
    <source>
        <strain evidence="13">CECT 7929</strain>
    </source>
</reference>
<comment type="catalytic activity">
    <reaction evidence="6 9 10">
        <text>4-methyl-5-(2-phosphooxyethyl)-thiazole + 4-amino-2-methyl-5-(diphosphooxymethyl)pyrimidine + H(+) = thiamine phosphate + diphosphate</text>
        <dbReference type="Rhea" id="RHEA:22328"/>
        <dbReference type="ChEBI" id="CHEBI:15378"/>
        <dbReference type="ChEBI" id="CHEBI:33019"/>
        <dbReference type="ChEBI" id="CHEBI:37575"/>
        <dbReference type="ChEBI" id="CHEBI:57841"/>
        <dbReference type="ChEBI" id="CHEBI:58296"/>
        <dbReference type="EC" id="2.5.1.3"/>
    </reaction>
</comment>
<evidence type="ECO:0000256" key="1">
    <source>
        <dbReference type="ARBA" id="ARBA00005165"/>
    </source>
</evidence>
<dbReference type="Pfam" id="PF02581">
    <property type="entry name" value="TMP-TENI"/>
    <property type="match status" value="1"/>
</dbReference>
<proteinExistence type="inferred from homology"/>
<evidence type="ECO:0000256" key="9">
    <source>
        <dbReference type="HAMAP-Rule" id="MF_00097"/>
    </source>
</evidence>
<evidence type="ECO:0000256" key="7">
    <source>
        <dbReference type="ARBA" id="ARBA00047851"/>
    </source>
</evidence>
<keyword evidence="5 9" id="KW-0784">Thiamine biosynthesis</keyword>
<evidence type="ECO:0000313" key="14">
    <source>
        <dbReference type="Proteomes" id="UP000838672"/>
    </source>
</evidence>
<dbReference type="InterPro" id="IPR022998">
    <property type="entry name" value="ThiamineP_synth_TenI"/>
</dbReference>
<evidence type="ECO:0000313" key="13">
    <source>
        <dbReference type="EMBL" id="CAH0532251.1"/>
    </source>
</evidence>